<keyword evidence="2" id="KW-1185">Reference proteome</keyword>
<dbReference type="Proteomes" id="UP001473302">
    <property type="component" value="Unassembled WGS sequence"/>
</dbReference>
<gene>
    <name evidence="1" type="ORF">MFLAVUS_000422</name>
</gene>
<dbReference type="EMBL" id="BAABUK010000002">
    <property type="protein sequence ID" value="GAA5807072.1"/>
    <property type="molecule type" value="Genomic_DNA"/>
</dbReference>
<accession>A0ABP9YJQ1</accession>
<evidence type="ECO:0000313" key="1">
    <source>
        <dbReference type="EMBL" id="GAA5807072.1"/>
    </source>
</evidence>
<evidence type="ECO:0000313" key="2">
    <source>
        <dbReference type="Proteomes" id="UP001473302"/>
    </source>
</evidence>
<comment type="caution">
    <text evidence="1">The sequence shown here is derived from an EMBL/GenBank/DDBJ whole genome shotgun (WGS) entry which is preliminary data.</text>
</comment>
<protein>
    <submittedName>
        <fullName evidence="1">Uncharacterized protein</fullName>
    </submittedName>
</protein>
<name>A0ABP9YJQ1_9FUNG</name>
<organism evidence="1 2">
    <name type="scientific">Mucor flavus</name>
    <dbReference type="NCBI Taxonomy" id="439312"/>
    <lineage>
        <taxon>Eukaryota</taxon>
        <taxon>Fungi</taxon>
        <taxon>Fungi incertae sedis</taxon>
        <taxon>Mucoromycota</taxon>
        <taxon>Mucoromycotina</taxon>
        <taxon>Mucoromycetes</taxon>
        <taxon>Mucorales</taxon>
        <taxon>Mucorineae</taxon>
        <taxon>Mucoraceae</taxon>
        <taxon>Mucor</taxon>
    </lineage>
</organism>
<reference evidence="1 2" key="1">
    <citation type="submission" date="2024-04" db="EMBL/GenBank/DDBJ databases">
        <title>genome sequences of Mucor flavus KT1a and Helicostylum pulchrum KT1b strains isolated from the surface of a dry-aged beef.</title>
        <authorList>
            <person name="Toyotome T."/>
            <person name="Hosono M."/>
            <person name="Torimaru M."/>
            <person name="Fukuda K."/>
            <person name="Mikami N."/>
        </authorList>
    </citation>
    <scope>NUCLEOTIDE SEQUENCE [LARGE SCALE GENOMIC DNA]</scope>
    <source>
        <strain evidence="1 2">KT1a</strain>
    </source>
</reference>
<proteinExistence type="predicted"/>
<sequence>MTALNLRYKPMMSIAECKLMALTLHSIRILCIQDLSFFISDSSNIDWNGMADRILEVLYDFYVGIAQTL</sequence>